<protein>
    <recommendedName>
        <fullName evidence="3">Conserved oligomeric Golgi complex subunit 1</fullName>
    </recommendedName>
</protein>
<dbReference type="PANTHER" id="PTHR31658:SF0">
    <property type="entry name" value="CONSERVED OLIGOMERIC GOLGI COMPLEX SUBUNIT 1"/>
    <property type="match status" value="1"/>
</dbReference>
<evidence type="ECO:0000256" key="6">
    <source>
        <dbReference type="ARBA" id="ARBA00023034"/>
    </source>
</evidence>
<comment type="similarity">
    <text evidence="2">Belongs to the COG1 family.</text>
</comment>
<dbReference type="InterPro" id="IPR033370">
    <property type="entry name" value="COG1"/>
</dbReference>
<dbReference type="PANTHER" id="PTHR31658">
    <property type="entry name" value="CONSERVED OLIGOMERIC GOLGI COMPLEX SUBUNIT 1"/>
    <property type="match status" value="1"/>
</dbReference>
<reference evidence="8" key="1">
    <citation type="journal article" date="2022" name="IScience">
        <title>Evolution of zygomycete secretomes and the origins of terrestrial fungal ecologies.</title>
        <authorList>
            <person name="Chang Y."/>
            <person name="Wang Y."/>
            <person name="Mondo S."/>
            <person name="Ahrendt S."/>
            <person name="Andreopoulos W."/>
            <person name="Barry K."/>
            <person name="Beard J."/>
            <person name="Benny G.L."/>
            <person name="Blankenship S."/>
            <person name="Bonito G."/>
            <person name="Cuomo C."/>
            <person name="Desiro A."/>
            <person name="Gervers K.A."/>
            <person name="Hundley H."/>
            <person name="Kuo A."/>
            <person name="LaButti K."/>
            <person name="Lang B.F."/>
            <person name="Lipzen A."/>
            <person name="O'Donnell K."/>
            <person name="Pangilinan J."/>
            <person name="Reynolds N."/>
            <person name="Sandor L."/>
            <person name="Smith M.E."/>
            <person name="Tsang A."/>
            <person name="Grigoriev I.V."/>
            <person name="Stajich J.E."/>
            <person name="Spatafora J.W."/>
        </authorList>
    </citation>
    <scope>NUCLEOTIDE SEQUENCE</scope>
    <source>
        <strain evidence="8">RSA 2281</strain>
    </source>
</reference>
<dbReference type="Proteomes" id="UP001209540">
    <property type="component" value="Unassembled WGS sequence"/>
</dbReference>
<proteinExistence type="inferred from homology"/>
<keyword evidence="6" id="KW-0333">Golgi apparatus</keyword>
<dbReference type="GO" id="GO:0015031">
    <property type="term" value="P:protein transport"/>
    <property type="evidence" value="ECO:0007669"/>
    <property type="project" value="UniProtKB-KW"/>
</dbReference>
<accession>A0AAD5PJP5</accession>
<dbReference type="GO" id="GO:0017119">
    <property type="term" value="C:Golgi transport complex"/>
    <property type="evidence" value="ECO:0007669"/>
    <property type="project" value="InterPro"/>
</dbReference>
<organism evidence="8 9">
    <name type="scientific">Phascolomyces articulosus</name>
    <dbReference type="NCBI Taxonomy" id="60185"/>
    <lineage>
        <taxon>Eukaryota</taxon>
        <taxon>Fungi</taxon>
        <taxon>Fungi incertae sedis</taxon>
        <taxon>Mucoromycota</taxon>
        <taxon>Mucoromycotina</taxon>
        <taxon>Mucoromycetes</taxon>
        <taxon>Mucorales</taxon>
        <taxon>Lichtheimiaceae</taxon>
        <taxon>Phascolomyces</taxon>
    </lineage>
</organism>
<sequence length="463" mass="53125">MLLDNQTYFETIEHLLESRTSAISDLVTKKQQHQHQQQVRLAYQLKEVVQIIQRTLIQVYEIFTKNQLVTNYVGEIEKTFMSKNTPAITRVFSPSTNVHLLMRYLPERVQNYTPQLESGEPLLPRDIQQFAQSWLQNIEELLQTHLGSLLQQIESHAVLVDVRSRLWDFLGTDTAMHRRSGMLLDNRRSTSSSWSETCKELFEQQYSIWDSLLRDAFNARAKELIDENAKKLADQPRQVIWKKIESRDALASRSLNSASLPLPNSSASKAIDEFKKTLNDASQGRSSLIQEVQYTFDTILQTMRTDLEYHPFNNNTEKDQYHSKTDTDMIRKYFEDACFNAISTYATGLKDLLDDLKGSTDEKTANKMSIFVGRLARTIGISSKELPRSVTLTKPATLELKSGLDKDPKYKKLQDDLLDIFHSSHESWISTVAKEFGKSLSVGLARTRWNDECSAALVWAGKT</sequence>
<evidence type="ECO:0000256" key="5">
    <source>
        <dbReference type="ARBA" id="ARBA00022927"/>
    </source>
</evidence>
<dbReference type="GO" id="GO:0006891">
    <property type="term" value="P:intra-Golgi vesicle-mediated transport"/>
    <property type="evidence" value="ECO:0007669"/>
    <property type="project" value="InterPro"/>
</dbReference>
<gene>
    <name evidence="8" type="ORF">BDA99DRAFT_428747</name>
</gene>
<name>A0AAD5PJP5_9FUNG</name>
<keyword evidence="9" id="KW-1185">Reference proteome</keyword>
<evidence type="ECO:0000256" key="1">
    <source>
        <dbReference type="ARBA" id="ARBA00004395"/>
    </source>
</evidence>
<keyword evidence="4" id="KW-0813">Transport</keyword>
<dbReference type="GO" id="GO:0000139">
    <property type="term" value="C:Golgi membrane"/>
    <property type="evidence" value="ECO:0007669"/>
    <property type="project" value="UniProtKB-SubCell"/>
</dbReference>
<evidence type="ECO:0000256" key="2">
    <source>
        <dbReference type="ARBA" id="ARBA00006653"/>
    </source>
</evidence>
<evidence type="ECO:0000256" key="3">
    <source>
        <dbReference type="ARBA" id="ARBA00020978"/>
    </source>
</evidence>
<keyword evidence="7" id="KW-0472">Membrane</keyword>
<evidence type="ECO:0000256" key="7">
    <source>
        <dbReference type="ARBA" id="ARBA00023136"/>
    </source>
</evidence>
<evidence type="ECO:0000313" key="8">
    <source>
        <dbReference type="EMBL" id="KAI9278356.1"/>
    </source>
</evidence>
<comment type="caution">
    <text evidence="8">The sequence shown here is derived from an EMBL/GenBank/DDBJ whole genome shotgun (WGS) entry which is preliminary data.</text>
</comment>
<reference evidence="8" key="2">
    <citation type="submission" date="2023-02" db="EMBL/GenBank/DDBJ databases">
        <authorList>
            <consortium name="DOE Joint Genome Institute"/>
            <person name="Mondo S.J."/>
            <person name="Chang Y."/>
            <person name="Wang Y."/>
            <person name="Ahrendt S."/>
            <person name="Andreopoulos W."/>
            <person name="Barry K."/>
            <person name="Beard J."/>
            <person name="Benny G.L."/>
            <person name="Blankenship S."/>
            <person name="Bonito G."/>
            <person name="Cuomo C."/>
            <person name="Desiro A."/>
            <person name="Gervers K.A."/>
            <person name="Hundley H."/>
            <person name="Kuo A."/>
            <person name="LaButti K."/>
            <person name="Lang B.F."/>
            <person name="Lipzen A."/>
            <person name="O'Donnell K."/>
            <person name="Pangilinan J."/>
            <person name="Reynolds N."/>
            <person name="Sandor L."/>
            <person name="Smith M.W."/>
            <person name="Tsang A."/>
            <person name="Grigoriev I.V."/>
            <person name="Stajich J.E."/>
            <person name="Spatafora J.W."/>
        </authorList>
    </citation>
    <scope>NUCLEOTIDE SEQUENCE</scope>
    <source>
        <strain evidence="8">RSA 2281</strain>
    </source>
</reference>
<evidence type="ECO:0000313" key="9">
    <source>
        <dbReference type="Proteomes" id="UP001209540"/>
    </source>
</evidence>
<evidence type="ECO:0000256" key="4">
    <source>
        <dbReference type="ARBA" id="ARBA00022448"/>
    </source>
</evidence>
<comment type="subcellular location">
    <subcellularLocation>
        <location evidence="1">Golgi apparatus membrane</location>
        <topology evidence="1">Peripheral membrane protein</topology>
    </subcellularLocation>
</comment>
<dbReference type="AlphaFoldDB" id="A0AAD5PJP5"/>
<keyword evidence="5" id="KW-0653">Protein transport</keyword>
<dbReference type="EMBL" id="JAIXMP010000001">
    <property type="protein sequence ID" value="KAI9278356.1"/>
    <property type="molecule type" value="Genomic_DNA"/>
</dbReference>